<dbReference type="Proteomes" id="UP000006038">
    <property type="component" value="Chromosome 5"/>
</dbReference>
<keyword evidence="1" id="KW-0812">Transmembrane</keyword>
<accession>J3M3I0</accession>
<feature type="transmembrane region" description="Helical" evidence="1">
    <location>
        <begin position="52"/>
        <end position="83"/>
    </location>
</feature>
<evidence type="ECO:0000313" key="3">
    <source>
        <dbReference type="Proteomes" id="UP000006038"/>
    </source>
</evidence>
<dbReference type="Gramene" id="OB05G11540.1">
    <property type="protein sequence ID" value="OB05G11540.1"/>
    <property type="gene ID" value="OB05G11540"/>
</dbReference>
<reference evidence="2" key="1">
    <citation type="journal article" date="2013" name="Nat. Commun.">
        <title>Whole-genome sequencing of Oryza brachyantha reveals mechanisms underlying Oryza genome evolution.</title>
        <authorList>
            <person name="Chen J."/>
            <person name="Huang Q."/>
            <person name="Gao D."/>
            <person name="Wang J."/>
            <person name="Lang Y."/>
            <person name="Liu T."/>
            <person name="Li B."/>
            <person name="Bai Z."/>
            <person name="Luis Goicoechea J."/>
            <person name="Liang C."/>
            <person name="Chen C."/>
            <person name="Zhang W."/>
            <person name="Sun S."/>
            <person name="Liao Y."/>
            <person name="Zhang X."/>
            <person name="Yang L."/>
            <person name="Song C."/>
            <person name="Wang M."/>
            <person name="Shi J."/>
            <person name="Liu G."/>
            <person name="Liu J."/>
            <person name="Zhou H."/>
            <person name="Zhou W."/>
            <person name="Yu Q."/>
            <person name="An N."/>
            <person name="Chen Y."/>
            <person name="Cai Q."/>
            <person name="Wang B."/>
            <person name="Liu B."/>
            <person name="Min J."/>
            <person name="Huang Y."/>
            <person name="Wu H."/>
            <person name="Li Z."/>
            <person name="Zhang Y."/>
            <person name="Yin Y."/>
            <person name="Song W."/>
            <person name="Jiang J."/>
            <person name="Jackson S.A."/>
            <person name="Wing R.A."/>
            <person name="Wang J."/>
            <person name="Chen M."/>
        </authorList>
    </citation>
    <scope>NUCLEOTIDE SEQUENCE [LARGE SCALE GENOMIC DNA]</scope>
    <source>
        <strain evidence="2">cv. IRGC 101232</strain>
    </source>
</reference>
<dbReference type="EnsemblPlants" id="OB05G11540.1">
    <property type="protein sequence ID" value="OB05G11540.1"/>
    <property type="gene ID" value="OB05G11540"/>
</dbReference>
<name>J3M3I0_ORYBR</name>
<dbReference type="AlphaFoldDB" id="J3M3I0"/>
<proteinExistence type="predicted"/>
<keyword evidence="1" id="KW-0472">Membrane</keyword>
<protein>
    <submittedName>
        <fullName evidence="2">Uncharacterized protein</fullName>
    </submittedName>
</protein>
<organism evidence="2">
    <name type="scientific">Oryza brachyantha</name>
    <name type="common">malo sina</name>
    <dbReference type="NCBI Taxonomy" id="4533"/>
    <lineage>
        <taxon>Eukaryota</taxon>
        <taxon>Viridiplantae</taxon>
        <taxon>Streptophyta</taxon>
        <taxon>Embryophyta</taxon>
        <taxon>Tracheophyta</taxon>
        <taxon>Spermatophyta</taxon>
        <taxon>Magnoliopsida</taxon>
        <taxon>Liliopsida</taxon>
        <taxon>Poales</taxon>
        <taxon>Poaceae</taxon>
        <taxon>BOP clade</taxon>
        <taxon>Oryzoideae</taxon>
        <taxon>Oryzeae</taxon>
        <taxon>Oryzinae</taxon>
        <taxon>Oryza</taxon>
    </lineage>
</organism>
<reference evidence="2" key="2">
    <citation type="submission" date="2013-04" db="UniProtKB">
        <authorList>
            <consortium name="EnsemblPlants"/>
        </authorList>
    </citation>
    <scope>IDENTIFICATION</scope>
</reference>
<evidence type="ECO:0000256" key="1">
    <source>
        <dbReference type="SAM" id="Phobius"/>
    </source>
</evidence>
<dbReference type="HOGENOM" id="CLU_2475485_0_0_1"/>
<keyword evidence="1" id="KW-1133">Transmembrane helix</keyword>
<evidence type="ECO:0000313" key="2">
    <source>
        <dbReference type="EnsemblPlants" id="OB05G11540.1"/>
    </source>
</evidence>
<sequence length="88" mass="10237">MGGRGKSILLYSFIEDLTHTDDIGCLLEETKKRYYSKISQYLAEWSIYDLSLSVYLCLFCFHFCHVYSLSGTVGFCLILWIVYNLKIS</sequence>
<keyword evidence="3" id="KW-1185">Reference proteome</keyword>